<proteinExistence type="predicted"/>
<gene>
    <name evidence="1" type="ORF">METZ01_LOCUS474750</name>
</gene>
<feature type="non-terminal residue" evidence="1">
    <location>
        <position position="1"/>
    </location>
</feature>
<protein>
    <submittedName>
        <fullName evidence="1">Uncharacterized protein</fullName>
    </submittedName>
</protein>
<name>A0A383BNS9_9ZZZZ</name>
<evidence type="ECO:0000313" key="1">
    <source>
        <dbReference type="EMBL" id="SVE21896.1"/>
    </source>
</evidence>
<sequence length="48" mass="5321">HSDCNGVLDLSLEKAACRGVYGKMLESGAHFLDLKVNILIELVNWGYK</sequence>
<dbReference type="AlphaFoldDB" id="A0A383BNS9"/>
<reference evidence="1" key="1">
    <citation type="submission" date="2018-05" db="EMBL/GenBank/DDBJ databases">
        <authorList>
            <person name="Lanie J.A."/>
            <person name="Ng W.-L."/>
            <person name="Kazmierczak K.M."/>
            <person name="Andrzejewski T.M."/>
            <person name="Davidsen T.M."/>
            <person name="Wayne K.J."/>
            <person name="Tettelin H."/>
            <person name="Glass J.I."/>
            <person name="Rusch D."/>
            <person name="Podicherti R."/>
            <person name="Tsui H.-C.T."/>
            <person name="Winkler M.E."/>
        </authorList>
    </citation>
    <scope>NUCLEOTIDE SEQUENCE</scope>
</reference>
<organism evidence="1">
    <name type="scientific">marine metagenome</name>
    <dbReference type="NCBI Taxonomy" id="408172"/>
    <lineage>
        <taxon>unclassified sequences</taxon>
        <taxon>metagenomes</taxon>
        <taxon>ecological metagenomes</taxon>
    </lineage>
</organism>
<dbReference type="EMBL" id="UINC01202206">
    <property type="protein sequence ID" value="SVE21896.1"/>
    <property type="molecule type" value="Genomic_DNA"/>
</dbReference>
<accession>A0A383BNS9</accession>